<dbReference type="PIRSF" id="PIRSF002741">
    <property type="entry name" value="MppA"/>
    <property type="match status" value="1"/>
</dbReference>
<dbReference type="Gene3D" id="3.10.105.10">
    <property type="entry name" value="Dipeptide-binding Protein, Domain 3"/>
    <property type="match status" value="1"/>
</dbReference>
<dbReference type="EMBL" id="JAVFCB010000006">
    <property type="protein sequence ID" value="MDQ4214699.1"/>
    <property type="molecule type" value="Genomic_DNA"/>
</dbReference>
<dbReference type="Proteomes" id="UP001230289">
    <property type="component" value="Unassembled WGS sequence"/>
</dbReference>
<keyword evidence="5" id="KW-1185">Reference proteome</keyword>
<dbReference type="Pfam" id="PF00496">
    <property type="entry name" value="SBP_bac_5"/>
    <property type="match status" value="1"/>
</dbReference>
<sequence>MTHTRSPRRAVRSATAGAVLAAAVALTSCSGAAPQPGTSPAGRTAWAEGGTLTIALNGTSTGSLDPTLANTLVSVSVIAALCDPLYDESVDGKLVPQLAERPQFSSDRTTATVKIRSGVTFTDGTAMDADAVKQTFERNKTLKGSQRAGDLEIIKDIQVVDPTTLKFVFDGPTSDGAFQDAFVSRAAYPLSPKAFTSMGAEFATHPVCVGGFVLDSQTTDTVTLKRDPAKTYYDQKSLHLDSIVFKVVADPSVRYANLQSGQFDVIQDLSPKDLSTAKSDSSIDVTQYPGRGYVNILLNPKTMAQPLVRKAFAESIDRKAISKAVWEGVYTPACTFIQPQSPMADPKNQACIPYDPAQAKKDLAAAGVTTPVKVVLEYSSTPERSQLATLVQAMAKQTGFEVSLKPTDTASVLADTRAGRNDAGINSYTGGADPISNLMLTPGAFLNSYPWNDDRVNALYDKILVTPDPAQAKPLYDQIQEILNTEVPVVYIAHNALIHGIKKAVKGLNLTASDGFSAMHAGFAK</sequence>
<evidence type="ECO:0000259" key="3">
    <source>
        <dbReference type="Pfam" id="PF00496"/>
    </source>
</evidence>
<keyword evidence="1 2" id="KW-0732">Signal</keyword>
<dbReference type="PROSITE" id="PS51257">
    <property type="entry name" value="PROKAR_LIPOPROTEIN"/>
    <property type="match status" value="1"/>
</dbReference>
<protein>
    <submittedName>
        <fullName evidence="4">ABC transporter substrate-binding protein</fullName>
    </submittedName>
</protein>
<dbReference type="PANTHER" id="PTHR30290">
    <property type="entry name" value="PERIPLASMIC BINDING COMPONENT OF ABC TRANSPORTER"/>
    <property type="match status" value="1"/>
</dbReference>
<dbReference type="InterPro" id="IPR000914">
    <property type="entry name" value="SBP_5_dom"/>
</dbReference>
<feature type="chain" id="PRO_5045803105" evidence="2">
    <location>
        <begin position="33"/>
        <end position="525"/>
    </location>
</feature>
<dbReference type="InterPro" id="IPR030678">
    <property type="entry name" value="Peptide/Ni-bd"/>
</dbReference>
<dbReference type="SUPFAM" id="SSF53850">
    <property type="entry name" value="Periplasmic binding protein-like II"/>
    <property type="match status" value="1"/>
</dbReference>
<evidence type="ECO:0000313" key="5">
    <source>
        <dbReference type="Proteomes" id="UP001230289"/>
    </source>
</evidence>
<feature type="domain" description="Solute-binding protein family 5" evidence="3">
    <location>
        <begin position="93"/>
        <end position="438"/>
    </location>
</feature>
<dbReference type="InterPro" id="IPR039424">
    <property type="entry name" value="SBP_5"/>
</dbReference>
<feature type="signal peptide" evidence="2">
    <location>
        <begin position="1"/>
        <end position="32"/>
    </location>
</feature>
<dbReference type="PANTHER" id="PTHR30290:SF38">
    <property type="entry name" value="D,D-DIPEPTIDE-BINDING PERIPLASMIC PROTEIN DDPA-RELATED"/>
    <property type="match status" value="1"/>
</dbReference>
<dbReference type="Gene3D" id="3.90.76.10">
    <property type="entry name" value="Dipeptide-binding Protein, Domain 1"/>
    <property type="match status" value="1"/>
</dbReference>
<dbReference type="Gene3D" id="3.40.190.10">
    <property type="entry name" value="Periplasmic binding protein-like II"/>
    <property type="match status" value="1"/>
</dbReference>
<accession>A0ABU0XJ68</accession>
<reference evidence="4 5" key="1">
    <citation type="submission" date="2023-08" db="EMBL/GenBank/DDBJ databases">
        <title>Microbacterium sp. nov., isolated from a waste landfill.</title>
        <authorList>
            <person name="Wen W."/>
        </authorList>
    </citation>
    <scope>NUCLEOTIDE SEQUENCE [LARGE SCALE GENOMIC DNA]</scope>
    <source>
        <strain evidence="4 5">ASV81</strain>
    </source>
</reference>
<dbReference type="RefSeq" id="WP_308489641.1">
    <property type="nucleotide sequence ID" value="NZ_JAVFCB010000006.1"/>
</dbReference>
<proteinExistence type="predicted"/>
<evidence type="ECO:0000256" key="2">
    <source>
        <dbReference type="SAM" id="SignalP"/>
    </source>
</evidence>
<name>A0ABU0XJ68_9MICO</name>
<evidence type="ECO:0000313" key="4">
    <source>
        <dbReference type="EMBL" id="MDQ4214699.1"/>
    </source>
</evidence>
<evidence type="ECO:0000256" key="1">
    <source>
        <dbReference type="ARBA" id="ARBA00022729"/>
    </source>
</evidence>
<comment type="caution">
    <text evidence="4">The sequence shown here is derived from an EMBL/GenBank/DDBJ whole genome shotgun (WGS) entry which is preliminary data.</text>
</comment>
<organism evidence="4 5">
    <name type="scientific">Microbacterium capsulatum</name>
    <dbReference type="NCBI Taxonomy" id="3041921"/>
    <lineage>
        <taxon>Bacteria</taxon>
        <taxon>Bacillati</taxon>
        <taxon>Actinomycetota</taxon>
        <taxon>Actinomycetes</taxon>
        <taxon>Micrococcales</taxon>
        <taxon>Microbacteriaceae</taxon>
        <taxon>Microbacterium</taxon>
    </lineage>
</organism>
<gene>
    <name evidence="4" type="ORF">RBR11_12310</name>
</gene>